<dbReference type="PANTHER" id="PTHR37938">
    <property type="entry name" value="BLL0215 PROTEIN"/>
    <property type="match status" value="1"/>
</dbReference>
<keyword evidence="1" id="KW-1133">Transmembrane helix</keyword>
<keyword evidence="1" id="KW-0812">Transmembrane</keyword>
<comment type="caution">
    <text evidence="3">The sequence shown here is derived from an EMBL/GenBank/DDBJ whole genome shotgun (WGS) entry which is preliminary data.</text>
</comment>
<name>A0ABN2LGE1_9ACTN</name>
<dbReference type="PANTHER" id="PTHR37938:SF1">
    <property type="entry name" value="BLL0215 PROTEIN"/>
    <property type="match status" value="1"/>
</dbReference>
<sequence length="173" mass="19234">MLHLHPHWKAVLLPVFWTVLLIAAVAVAGVFLPDGGASSIALLVIGGVALVLFFWLAFAPFIVWRSTHFVFTNERVLLREGVFSREQRDIPLARVNDVASKQSLLERLLGCGTLTVESAGERGQSVLKDIPKVVAVQKAVYQLVEADHERRTLDGEEMRQIMRERGTPDEPAK</sequence>
<dbReference type="InterPro" id="IPR005182">
    <property type="entry name" value="YdbS-like_PH"/>
</dbReference>
<keyword evidence="4" id="KW-1185">Reference proteome</keyword>
<feature type="domain" description="YdbS-like PH" evidence="2">
    <location>
        <begin position="64"/>
        <end position="138"/>
    </location>
</feature>
<proteinExistence type="predicted"/>
<evidence type="ECO:0000313" key="4">
    <source>
        <dbReference type="Proteomes" id="UP001500218"/>
    </source>
</evidence>
<evidence type="ECO:0000313" key="3">
    <source>
        <dbReference type="EMBL" id="GAA1787345.1"/>
    </source>
</evidence>
<reference evidence="3 4" key="1">
    <citation type="journal article" date="2019" name="Int. J. Syst. Evol. Microbiol.">
        <title>The Global Catalogue of Microorganisms (GCM) 10K type strain sequencing project: providing services to taxonomists for standard genome sequencing and annotation.</title>
        <authorList>
            <consortium name="The Broad Institute Genomics Platform"/>
            <consortium name="The Broad Institute Genome Sequencing Center for Infectious Disease"/>
            <person name="Wu L."/>
            <person name="Ma J."/>
        </authorList>
    </citation>
    <scope>NUCLEOTIDE SEQUENCE [LARGE SCALE GENOMIC DNA]</scope>
    <source>
        <strain evidence="3 4">JCM 13250</strain>
    </source>
</reference>
<protein>
    <recommendedName>
        <fullName evidence="2">YdbS-like PH domain-containing protein</fullName>
    </recommendedName>
</protein>
<keyword evidence="1" id="KW-0472">Membrane</keyword>
<evidence type="ECO:0000256" key="1">
    <source>
        <dbReference type="SAM" id="Phobius"/>
    </source>
</evidence>
<evidence type="ECO:0000259" key="2">
    <source>
        <dbReference type="Pfam" id="PF03703"/>
    </source>
</evidence>
<dbReference type="Proteomes" id="UP001500218">
    <property type="component" value="Unassembled WGS sequence"/>
</dbReference>
<accession>A0ABN2LGE1</accession>
<dbReference type="Pfam" id="PF03703">
    <property type="entry name" value="bPH_2"/>
    <property type="match status" value="1"/>
</dbReference>
<feature type="transmembrane region" description="Helical" evidence="1">
    <location>
        <begin position="12"/>
        <end position="32"/>
    </location>
</feature>
<gene>
    <name evidence="3" type="ORF">GCM10009682_06710</name>
</gene>
<dbReference type="EMBL" id="BAAALT010000013">
    <property type="protein sequence ID" value="GAA1787345.1"/>
    <property type="molecule type" value="Genomic_DNA"/>
</dbReference>
<feature type="transmembrane region" description="Helical" evidence="1">
    <location>
        <begin position="38"/>
        <end position="64"/>
    </location>
</feature>
<organism evidence="3 4">
    <name type="scientific">Luedemannella flava</name>
    <dbReference type="NCBI Taxonomy" id="349316"/>
    <lineage>
        <taxon>Bacteria</taxon>
        <taxon>Bacillati</taxon>
        <taxon>Actinomycetota</taxon>
        <taxon>Actinomycetes</taxon>
        <taxon>Micromonosporales</taxon>
        <taxon>Micromonosporaceae</taxon>
        <taxon>Luedemannella</taxon>
    </lineage>
</organism>